<dbReference type="PANTHER" id="PTHR24373">
    <property type="entry name" value="SLIT RELATED LEUCINE-RICH REPEAT NEURONAL PROTEIN"/>
    <property type="match status" value="1"/>
</dbReference>
<accession>A0A9J6CHE5</accession>
<evidence type="ECO:0000256" key="3">
    <source>
        <dbReference type="ARBA" id="ARBA00022737"/>
    </source>
</evidence>
<dbReference type="Proteomes" id="UP001107558">
    <property type="component" value="Chromosome 1"/>
</dbReference>
<dbReference type="InterPro" id="IPR050328">
    <property type="entry name" value="Dev_Immune_Receptor"/>
</dbReference>
<organism evidence="4 5">
    <name type="scientific">Polypedilum vanderplanki</name>
    <name type="common">Sleeping chironomid midge</name>
    <dbReference type="NCBI Taxonomy" id="319348"/>
    <lineage>
        <taxon>Eukaryota</taxon>
        <taxon>Metazoa</taxon>
        <taxon>Ecdysozoa</taxon>
        <taxon>Arthropoda</taxon>
        <taxon>Hexapoda</taxon>
        <taxon>Insecta</taxon>
        <taxon>Pterygota</taxon>
        <taxon>Neoptera</taxon>
        <taxon>Endopterygota</taxon>
        <taxon>Diptera</taxon>
        <taxon>Nematocera</taxon>
        <taxon>Chironomoidea</taxon>
        <taxon>Chironomidae</taxon>
        <taxon>Chironominae</taxon>
        <taxon>Polypedilum</taxon>
        <taxon>Polypedilum</taxon>
    </lineage>
</organism>
<dbReference type="PROSITE" id="PS51450">
    <property type="entry name" value="LRR"/>
    <property type="match status" value="2"/>
</dbReference>
<evidence type="ECO:0000256" key="2">
    <source>
        <dbReference type="ARBA" id="ARBA00022729"/>
    </source>
</evidence>
<dbReference type="PANTHER" id="PTHR24373:SF370">
    <property type="entry name" value="FISH-LIPS, ISOFORM E"/>
    <property type="match status" value="1"/>
</dbReference>
<dbReference type="OrthoDB" id="2015831at2759"/>
<dbReference type="Gene3D" id="3.80.10.10">
    <property type="entry name" value="Ribonuclease Inhibitor"/>
    <property type="match status" value="2"/>
</dbReference>
<keyword evidence="5" id="KW-1185">Reference proteome</keyword>
<evidence type="ECO:0000256" key="1">
    <source>
        <dbReference type="ARBA" id="ARBA00022614"/>
    </source>
</evidence>
<dbReference type="SMART" id="SM00369">
    <property type="entry name" value="LRR_TYP"/>
    <property type="match status" value="6"/>
</dbReference>
<reference evidence="4" key="1">
    <citation type="submission" date="2021-03" db="EMBL/GenBank/DDBJ databases">
        <title>Chromosome level genome of the anhydrobiotic midge Polypedilum vanderplanki.</title>
        <authorList>
            <person name="Yoshida Y."/>
            <person name="Kikawada T."/>
            <person name="Gusev O."/>
        </authorList>
    </citation>
    <scope>NUCLEOTIDE SEQUENCE</scope>
    <source>
        <strain evidence="4">NIAS01</strain>
        <tissue evidence="4">Whole body or cell culture</tissue>
    </source>
</reference>
<dbReference type="EMBL" id="JADBJN010000001">
    <property type="protein sequence ID" value="KAG5681179.1"/>
    <property type="molecule type" value="Genomic_DNA"/>
</dbReference>
<dbReference type="InterPro" id="IPR003591">
    <property type="entry name" value="Leu-rich_rpt_typical-subtyp"/>
</dbReference>
<comment type="caution">
    <text evidence="4">The sequence shown here is derived from an EMBL/GenBank/DDBJ whole genome shotgun (WGS) entry which is preliminary data.</text>
</comment>
<keyword evidence="1" id="KW-0433">Leucine-rich repeat</keyword>
<evidence type="ECO:0000313" key="5">
    <source>
        <dbReference type="Proteomes" id="UP001107558"/>
    </source>
</evidence>
<dbReference type="AlphaFoldDB" id="A0A9J6CHE5"/>
<gene>
    <name evidence="4" type="ORF">PVAND_010637</name>
</gene>
<name>A0A9J6CHE5_POLVA</name>
<protein>
    <submittedName>
        <fullName evidence="4">Uncharacterized protein</fullName>
    </submittedName>
</protein>
<keyword evidence="3" id="KW-0677">Repeat</keyword>
<dbReference type="InterPro" id="IPR032675">
    <property type="entry name" value="LRR_dom_sf"/>
</dbReference>
<dbReference type="SUPFAM" id="SSF52058">
    <property type="entry name" value="L domain-like"/>
    <property type="match status" value="1"/>
</dbReference>
<sequence>MIAQNAFIDLRNLHQLLLSNNQLKVIESKHFAGLYSLNQLILESNEISNIHPTAFDHLINSVVDLSLNDNKLKRIPDSIKKLRNLQALDLGKNQISEIESDSFDGLEQLAGLRLTDNQITAITKGAFVALKSIHVLNFASNKIRHVDHAGWSLNKVINFNHSINDHEEHLIAEKRIFWMILNLIESIG</sequence>
<keyword evidence="2" id="KW-0732">Signal</keyword>
<evidence type="ECO:0000313" key="4">
    <source>
        <dbReference type="EMBL" id="KAG5681179.1"/>
    </source>
</evidence>
<dbReference type="GO" id="GO:0031012">
    <property type="term" value="C:extracellular matrix"/>
    <property type="evidence" value="ECO:0007669"/>
    <property type="project" value="TreeGrafter"/>
</dbReference>
<dbReference type="InterPro" id="IPR001611">
    <property type="entry name" value="Leu-rich_rpt"/>
</dbReference>
<proteinExistence type="predicted"/>
<dbReference type="GO" id="GO:0005615">
    <property type="term" value="C:extracellular space"/>
    <property type="evidence" value="ECO:0007669"/>
    <property type="project" value="TreeGrafter"/>
</dbReference>
<dbReference type="Pfam" id="PF13855">
    <property type="entry name" value="LRR_8"/>
    <property type="match status" value="1"/>
</dbReference>